<sequence length="191" mass="20894">MFIWIMLILAAIWVGLAIWGYLDTQKPKQKKVEIKKTEKVDKGKERLEQVRKETNDYLREQGYKSTVHVSSGAPKTFTSTSTPTKKYESTSVAARKQTSTSTPSRSTSRDRNDDDYNPGWTFGALSSTYTDDDSSRSSSSSSNSCSSHSSHSSSWSDHSSSSSSSSSYSDHSSSSSSYSSSDSGSSSSFCD</sequence>
<protein>
    <submittedName>
        <fullName evidence="2">Uncharacterized protein</fullName>
    </submittedName>
</protein>
<organism evidence="2 3">
    <name type="scientific">Bacillus phage BCP12</name>
    <dbReference type="NCBI Taxonomy" id="1913122"/>
    <lineage>
        <taxon>Viruses</taxon>
        <taxon>Duplodnaviria</taxon>
        <taxon>Heunggongvirae</taxon>
        <taxon>Uroviricota</taxon>
        <taxon>Caudoviricetes</taxon>
        <taxon>Herelleviridae</taxon>
        <taxon>Bastillevirinae</taxon>
        <taxon>Tsarbombavirus</taxon>
        <taxon>Tsarbombavirus BCP78</taxon>
    </lineage>
</organism>
<feature type="compositionally biased region" description="Low complexity" evidence="1">
    <location>
        <begin position="136"/>
        <end position="191"/>
    </location>
</feature>
<evidence type="ECO:0000256" key="1">
    <source>
        <dbReference type="SAM" id="MobiDB-lite"/>
    </source>
</evidence>
<feature type="region of interest" description="Disordered" evidence="1">
    <location>
        <begin position="54"/>
        <end position="191"/>
    </location>
</feature>
<proteinExistence type="predicted"/>
<name>A0A2S0CT46_9CAUD</name>
<evidence type="ECO:0000313" key="2">
    <source>
        <dbReference type="EMBL" id="AQN32442.1"/>
    </source>
</evidence>
<evidence type="ECO:0000313" key="3">
    <source>
        <dbReference type="Proteomes" id="UP000246806"/>
    </source>
</evidence>
<feature type="compositionally biased region" description="Low complexity" evidence="1">
    <location>
        <begin position="74"/>
        <end position="84"/>
    </location>
</feature>
<gene>
    <name evidence="2" type="ORF">BCP12_019</name>
</gene>
<accession>A0A2S0CT46</accession>
<reference evidence="2 3" key="1">
    <citation type="submission" date="2016-10" db="EMBL/GenBank/DDBJ databases">
        <title>Complete Genome Sequence of Bacillus Phage BCP12.</title>
        <authorList>
            <person name="Ghosh K."/>
            <person name="Kim K.-P."/>
        </authorList>
    </citation>
    <scope>NUCLEOTIDE SEQUENCE [LARGE SCALE GENOMIC DNA]</scope>
</reference>
<dbReference type="Proteomes" id="UP000246806">
    <property type="component" value="Genome"/>
</dbReference>
<dbReference type="EMBL" id="KX987999">
    <property type="protein sequence ID" value="AQN32442.1"/>
    <property type="molecule type" value="Genomic_DNA"/>
</dbReference>